<gene>
    <name evidence="1" type="ORF">F383_08654</name>
</gene>
<organism evidence="1 2">
    <name type="scientific">Gossypium arboreum</name>
    <name type="common">Tree cotton</name>
    <name type="synonym">Gossypium nanking</name>
    <dbReference type="NCBI Taxonomy" id="29729"/>
    <lineage>
        <taxon>Eukaryota</taxon>
        <taxon>Viridiplantae</taxon>
        <taxon>Streptophyta</taxon>
        <taxon>Embryophyta</taxon>
        <taxon>Tracheophyta</taxon>
        <taxon>Spermatophyta</taxon>
        <taxon>Magnoliopsida</taxon>
        <taxon>eudicotyledons</taxon>
        <taxon>Gunneridae</taxon>
        <taxon>Pentapetalae</taxon>
        <taxon>rosids</taxon>
        <taxon>malvids</taxon>
        <taxon>Malvales</taxon>
        <taxon>Malvaceae</taxon>
        <taxon>Malvoideae</taxon>
        <taxon>Gossypium</taxon>
    </lineage>
</organism>
<reference evidence="2" key="1">
    <citation type="submission" date="2014-09" db="EMBL/GenBank/DDBJ databases">
        <authorList>
            <person name="Mudge J."/>
            <person name="Ramaraj T."/>
            <person name="Lindquist I.E."/>
            <person name="Bharti A.K."/>
            <person name="Sundararajan A."/>
            <person name="Cameron C.T."/>
            <person name="Woodward J.E."/>
            <person name="May G.D."/>
            <person name="Brubaker C."/>
            <person name="Broadhvest J."/>
            <person name="Wilkins T.A."/>
        </authorList>
    </citation>
    <scope>NUCLEOTIDE SEQUENCE</scope>
    <source>
        <strain evidence="2">cv. AKA8401</strain>
    </source>
</reference>
<evidence type="ECO:0000313" key="2">
    <source>
        <dbReference type="Proteomes" id="UP000032142"/>
    </source>
</evidence>
<dbReference type="AlphaFoldDB" id="A0A0B0PJF9"/>
<protein>
    <submittedName>
        <fullName evidence="1">Uncharacterized protein</fullName>
    </submittedName>
</protein>
<dbReference type="EMBL" id="KN425283">
    <property type="protein sequence ID" value="KHG23501.1"/>
    <property type="molecule type" value="Genomic_DNA"/>
</dbReference>
<proteinExistence type="predicted"/>
<evidence type="ECO:0000313" key="1">
    <source>
        <dbReference type="EMBL" id="KHG23501.1"/>
    </source>
</evidence>
<sequence>MEKVKLRNSPYFLESPAN</sequence>
<keyword evidence="2" id="KW-1185">Reference proteome</keyword>
<name>A0A0B0PJF9_GOSAR</name>
<accession>A0A0B0PJF9</accession>
<dbReference type="Proteomes" id="UP000032142">
    <property type="component" value="Unassembled WGS sequence"/>
</dbReference>